<gene>
    <name evidence="2" type="ORF">COLO4_04605</name>
</gene>
<evidence type="ECO:0000256" key="1">
    <source>
        <dbReference type="SAM" id="MobiDB-lite"/>
    </source>
</evidence>
<proteinExistence type="predicted"/>
<dbReference type="Proteomes" id="UP000187203">
    <property type="component" value="Unassembled WGS sequence"/>
</dbReference>
<protein>
    <submittedName>
        <fullName evidence="2">Uncharacterized protein</fullName>
    </submittedName>
</protein>
<organism evidence="2 3">
    <name type="scientific">Corchorus olitorius</name>
    <dbReference type="NCBI Taxonomy" id="93759"/>
    <lineage>
        <taxon>Eukaryota</taxon>
        <taxon>Viridiplantae</taxon>
        <taxon>Streptophyta</taxon>
        <taxon>Embryophyta</taxon>
        <taxon>Tracheophyta</taxon>
        <taxon>Spermatophyta</taxon>
        <taxon>Magnoliopsida</taxon>
        <taxon>eudicotyledons</taxon>
        <taxon>Gunneridae</taxon>
        <taxon>Pentapetalae</taxon>
        <taxon>rosids</taxon>
        <taxon>malvids</taxon>
        <taxon>Malvales</taxon>
        <taxon>Malvaceae</taxon>
        <taxon>Grewioideae</taxon>
        <taxon>Apeibeae</taxon>
        <taxon>Corchorus</taxon>
    </lineage>
</organism>
<keyword evidence="3" id="KW-1185">Reference proteome</keyword>
<feature type="compositionally biased region" description="Low complexity" evidence="1">
    <location>
        <begin position="26"/>
        <end position="41"/>
    </location>
</feature>
<reference evidence="3" key="1">
    <citation type="submission" date="2013-09" db="EMBL/GenBank/DDBJ databases">
        <title>Corchorus olitorius genome sequencing.</title>
        <authorList>
            <person name="Alam M."/>
            <person name="Haque M.S."/>
            <person name="Islam M.S."/>
            <person name="Emdad E.M."/>
            <person name="Islam M.M."/>
            <person name="Ahmed B."/>
            <person name="Halim A."/>
            <person name="Hossen Q.M.M."/>
            <person name="Hossain M.Z."/>
            <person name="Ahmed R."/>
            <person name="Khan M.M."/>
            <person name="Islam R."/>
            <person name="Rashid M.M."/>
            <person name="Khan S.A."/>
            <person name="Rahman M.S."/>
            <person name="Alam M."/>
            <person name="Yahiya A.S."/>
            <person name="Khan M.S."/>
            <person name="Azam M.S."/>
            <person name="Haque T."/>
            <person name="Lashkar M.Z.H."/>
            <person name="Akhand A.I."/>
            <person name="Morshed G."/>
            <person name="Roy S."/>
            <person name="Uddin K.S."/>
            <person name="Rabeya T."/>
            <person name="Hossain A.S."/>
            <person name="Chowdhury A."/>
            <person name="Snigdha A.R."/>
            <person name="Mortoza M.S."/>
            <person name="Matin S.A."/>
            <person name="Hoque S.M.E."/>
            <person name="Islam M.K."/>
            <person name="Roy D.K."/>
            <person name="Haider R."/>
            <person name="Moosa M.M."/>
            <person name="Elias S.M."/>
            <person name="Hasan A.M."/>
            <person name="Jahan S."/>
            <person name="Shafiuddin M."/>
            <person name="Mahmood N."/>
            <person name="Shommy N.S."/>
        </authorList>
    </citation>
    <scope>NUCLEOTIDE SEQUENCE [LARGE SCALE GENOMIC DNA]</scope>
    <source>
        <strain evidence="3">cv. O-4</strain>
    </source>
</reference>
<sequence>MSSFSFFLEPPENPSLPQQRRHHRLPQPSSPSTTETTANGT</sequence>
<dbReference type="EMBL" id="AWUE01011921">
    <property type="protein sequence ID" value="OMP10325.1"/>
    <property type="molecule type" value="Genomic_DNA"/>
</dbReference>
<evidence type="ECO:0000313" key="2">
    <source>
        <dbReference type="EMBL" id="OMP10325.1"/>
    </source>
</evidence>
<comment type="caution">
    <text evidence="2">The sequence shown here is derived from an EMBL/GenBank/DDBJ whole genome shotgun (WGS) entry which is preliminary data.</text>
</comment>
<evidence type="ECO:0000313" key="3">
    <source>
        <dbReference type="Proteomes" id="UP000187203"/>
    </source>
</evidence>
<feature type="region of interest" description="Disordered" evidence="1">
    <location>
        <begin position="1"/>
        <end position="41"/>
    </location>
</feature>
<name>A0A1R3KTC0_9ROSI</name>
<dbReference type="AlphaFoldDB" id="A0A1R3KTC0"/>
<accession>A0A1R3KTC0</accession>